<dbReference type="PROSITE" id="PS01306">
    <property type="entry name" value="UPF0054"/>
    <property type="match status" value="1"/>
</dbReference>
<keyword evidence="6 8" id="KW-0378">Hydrolase</keyword>
<keyword evidence="4 8" id="KW-0479">Metal-binding</keyword>
<protein>
    <recommendedName>
        <fullName evidence="8">Endoribonuclease YbeY</fullName>
        <ecNumber evidence="8">3.1.-.-</ecNumber>
    </recommendedName>
</protein>
<feature type="binding site" evidence="8">
    <location>
        <position position="125"/>
    </location>
    <ligand>
        <name>Zn(2+)</name>
        <dbReference type="ChEBI" id="CHEBI:29105"/>
        <note>catalytic</note>
    </ligand>
</feature>
<feature type="binding site" evidence="8">
    <location>
        <position position="131"/>
    </location>
    <ligand>
        <name>Zn(2+)</name>
        <dbReference type="ChEBI" id="CHEBI:29105"/>
        <note>catalytic</note>
    </ligand>
</feature>
<keyword evidence="8" id="KW-0698">rRNA processing</keyword>
<evidence type="ECO:0000256" key="1">
    <source>
        <dbReference type="ARBA" id="ARBA00010875"/>
    </source>
</evidence>
<dbReference type="PANTHER" id="PTHR46986">
    <property type="entry name" value="ENDORIBONUCLEASE YBEY, CHLOROPLASTIC"/>
    <property type="match status" value="1"/>
</dbReference>
<keyword evidence="10" id="KW-1185">Reference proteome</keyword>
<dbReference type="GO" id="GO:0008270">
    <property type="term" value="F:zinc ion binding"/>
    <property type="evidence" value="ECO:0007669"/>
    <property type="project" value="UniProtKB-UniRule"/>
</dbReference>
<proteinExistence type="inferred from homology"/>
<keyword evidence="3 8" id="KW-0540">Nuclease</keyword>
<evidence type="ECO:0000256" key="2">
    <source>
        <dbReference type="ARBA" id="ARBA00022517"/>
    </source>
</evidence>
<dbReference type="GO" id="GO:0004222">
    <property type="term" value="F:metalloendopeptidase activity"/>
    <property type="evidence" value="ECO:0007669"/>
    <property type="project" value="InterPro"/>
</dbReference>
<dbReference type="GO" id="GO:0004521">
    <property type="term" value="F:RNA endonuclease activity"/>
    <property type="evidence" value="ECO:0007669"/>
    <property type="project" value="UniProtKB-UniRule"/>
</dbReference>
<dbReference type="EMBL" id="UGOD01000001">
    <property type="protein sequence ID" value="STX51525.1"/>
    <property type="molecule type" value="Genomic_DNA"/>
</dbReference>
<dbReference type="InterPro" id="IPR023091">
    <property type="entry name" value="MetalPrtase_cat_dom_sf_prd"/>
</dbReference>
<evidence type="ECO:0000256" key="3">
    <source>
        <dbReference type="ARBA" id="ARBA00022722"/>
    </source>
</evidence>
<dbReference type="NCBIfam" id="TIGR00043">
    <property type="entry name" value="rRNA maturation RNase YbeY"/>
    <property type="match status" value="1"/>
</dbReference>
<dbReference type="Pfam" id="PF02130">
    <property type="entry name" value="YbeY"/>
    <property type="match status" value="1"/>
</dbReference>
<dbReference type="EC" id="3.1.-.-" evidence="8"/>
<evidence type="ECO:0000256" key="5">
    <source>
        <dbReference type="ARBA" id="ARBA00022759"/>
    </source>
</evidence>
<comment type="similarity">
    <text evidence="1 8">Belongs to the endoribonuclease YbeY family.</text>
</comment>
<dbReference type="OrthoDB" id="9807740at2"/>
<dbReference type="InterPro" id="IPR002036">
    <property type="entry name" value="YbeY"/>
</dbReference>
<evidence type="ECO:0000256" key="4">
    <source>
        <dbReference type="ARBA" id="ARBA00022723"/>
    </source>
</evidence>
<evidence type="ECO:0000256" key="8">
    <source>
        <dbReference type="HAMAP-Rule" id="MF_00009"/>
    </source>
</evidence>
<dbReference type="SUPFAM" id="SSF55486">
    <property type="entry name" value="Metalloproteases ('zincins'), catalytic domain"/>
    <property type="match status" value="1"/>
</dbReference>
<reference evidence="9 10" key="1">
    <citation type="submission" date="2018-06" db="EMBL/GenBank/DDBJ databases">
        <authorList>
            <consortium name="Pathogen Informatics"/>
            <person name="Doyle S."/>
        </authorList>
    </citation>
    <scope>NUCLEOTIDE SEQUENCE [LARGE SCALE GENOMIC DNA]</scope>
    <source>
        <strain evidence="9 10">NCTC13316</strain>
    </source>
</reference>
<evidence type="ECO:0000256" key="6">
    <source>
        <dbReference type="ARBA" id="ARBA00022801"/>
    </source>
</evidence>
<keyword evidence="2 8" id="KW-0690">Ribosome biogenesis</keyword>
<dbReference type="GO" id="GO:0005737">
    <property type="term" value="C:cytoplasm"/>
    <property type="evidence" value="ECO:0007669"/>
    <property type="project" value="UniProtKB-SubCell"/>
</dbReference>
<name>A0A378JJW8_9GAMM</name>
<dbReference type="PANTHER" id="PTHR46986:SF1">
    <property type="entry name" value="ENDORIBONUCLEASE YBEY, CHLOROPLASTIC"/>
    <property type="match status" value="1"/>
</dbReference>
<keyword evidence="7 8" id="KW-0862">Zinc</keyword>
<comment type="function">
    <text evidence="8">Single strand-specific metallo-endoribonuclease involved in late-stage 70S ribosome quality control and in maturation of the 3' terminus of the 16S rRNA.</text>
</comment>
<accession>A0A378JJW8</accession>
<evidence type="ECO:0000313" key="9">
    <source>
        <dbReference type="EMBL" id="STX51525.1"/>
    </source>
</evidence>
<organism evidence="9 10">
    <name type="scientific">Legionella busanensis</name>
    <dbReference type="NCBI Taxonomy" id="190655"/>
    <lineage>
        <taxon>Bacteria</taxon>
        <taxon>Pseudomonadati</taxon>
        <taxon>Pseudomonadota</taxon>
        <taxon>Gammaproteobacteria</taxon>
        <taxon>Legionellales</taxon>
        <taxon>Legionellaceae</taxon>
        <taxon>Legionella</taxon>
    </lineage>
</organism>
<evidence type="ECO:0000313" key="10">
    <source>
        <dbReference type="Proteomes" id="UP000254794"/>
    </source>
</evidence>
<keyword evidence="8" id="KW-0963">Cytoplasm</keyword>
<dbReference type="AlphaFoldDB" id="A0A378JJW8"/>
<comment type="cofactor">
    <cofactor evidence="8">
        <name>Zn(2+)</name>
        <dbReference type="ChEBI" id="CHEBI:29105"/>
    </cofactor>
    <text evidence="8">Binds 1 zinc ion.</text>
</comment>
<sequence length="165" mass="19061">MDDCCLDLDKYIDIQVACKKPLPIVENILCDWVNLTLRELNETAELTLRLVEIQEIAELNKNYRKKDKPTNVLAFPSNLPKEIQLECPFLGDIVICPDVLEQESKEQEIELEAHWAHIVIHGVLHLLGYDHIKEKEAHIMQQMEIKLLATLGYANPYQQEDAICE</sequence>
<comment type="subcellular location">
    <subcellularLocation>
        <location evidence="8">Cytoplasm</location>
    </subcellularLocation>
</comment>
<feature type="binding site" evidence="8">
    <location>
        <position position="121"/>
    </location>
    <ligand>
        <name>Zn(2+)</name>
        <dbReference type="ChEBI" id="CHEBI:29105"/>
        <note>catalytic</note>
    </ligand>
</feature>
<dbReference type="HAMAP" id="MF_00009">
    <property type="entry name" value="Endoribonucl_YbeY"/>
    <property type="match status" value="1"/>
</dbReference>
<dbReference type="InterPro" id="IPR020549">
    <property type="entry name" value="YbeY_CS"/>
</dbReference>
<dbReference type="Gene3D" id="3.40.390.30">
    <property type="entry name" value="Metalloproteases ('zincins'), catalytic domain"/>
    <property type="match status" value="1"/>
</dbReference>
<dbReference type="GO" id="GO:0006364">
    <property type="term" value="P:rRNA processing"/>
    <property type="evidence" value="ECO:0007669"/>
    <property type="project" value="UniProtKB-UniRule"/>
</dbReference>
<gene>
    <name evidence="8" type="primary">ybeY</name>
    <name evidence="9" type="ORF">NCTC13316_01620</name>
</gene>
<keyword evidence="5 8" id="KW-0255">Endonuclease</keyword>
<evidence type="ECO:0000256" key="7">
    <source>
        <dbReference type="ARBA" id="ARBA00022833"/>
    </source>
</evidence>
<dbReference type="Proteomes" id="UP000254794">
    <property type="component" value="Unassembled WGS sequence"/>
</dbReference>